<dbReference type="Gene3D" id="3.40.50.150">
    <property type="entry name" value="Vaccinia Virus protein VP39"/>
    <property type="match status" value="1"/>
</dbReference>
<keyword evidence="3 5" id="KW-0808">Transferase</keyword>
<gene>
    <name evidence="5" type="ORF">BT63DRAFT_420841</name>
</gene>
<name>A0A6A6ULR9_9PEZI</name>
<reference evidence="5" key="1">
    <citation type="journal article" date="2020" name="Stud. Mycol.">
        <title>101 Dothideomycetes genomes: a test case for predicting lifestyles and emergence of pathogens.</title>
        <authorList>
            <person name="Haridas S."/>
            <person name="Albert R."/>
            <person name="Binder M."/>
            <person name="Bloem J."/>
            <person name="Labutti K."/>
            <person name="Salamov A."/>
            <person name="Andreopoulos B."/>
            <person name="Baker S."/>
            <person name="Barry K."/>
            <person name="Bills G."/>
            <person name="Bluhm B."/>
            <person name="Cannon C."/>
            <person name="Castanera R."/>
            <person name="Culley D."/>
            <person name="Daum C."/>
            <person name="Ezra D."/>
            <person name="Gonzalez J."/>
            <person name="Henrissat B."/>
            <person name="Kuo A."/>
            <person name="Liang C."/>
            <person name="Lipzen A."/>
            <person name="Lutzoni F."/>
            <person name="Magnuson J."/>
            <person name="Mondo S."/>
            <person name="Nolan M."/>
            <person name="Ohm R."/>
            <person name="Pangilinan J."/>
            <person name="Park H.-J."/>
            <person name="Ramirez L."/>
            <person name="Alfaro M."/>
            <person name="Sun H."/>
            <person name="Tritt A."/>
            <person name="Yoshinaga Y."/>
            <person name="Zwiers L.-H."/>
            <person name="Turgeon B."/>
            <person name="Goodwin S."/>
            <person name="Spatafora J."/>
            <person name="Crous P."/>
            <person name="Grigoriev I."/>
        </authorList>
    </citation>
    <scope>NUCLEOTIDE SEQUENCE</scope>
    <source>
        <strain evidence="5">CBS 115976</strain>
    </source>
</reference>
<evidence type="ECO:0000313" key="5">
    <source>
        <dbReference type="EMBL" id="KAF2672616.1"/>
    </source>
</evidence>
<evidence type="ECO:0000259" key="4">
    <source>
        <dbReference type="Pfam" id="PF08241"/>
    </source>
</evidence>
<dbReference type="Pfam" id="PF08241">
    <property type="entry name" value="Methyltransf_11"/>
    <property type="match status" value="1"/>
</dbReference>
<dbReference type="Proteomes" id="UP000799302">
    <property type="component" value="Unassembled WGS sequence"/>
</dbReference>
<dbReference type="PANTHER" id="PTHR44942">
    <property type="entry name" value="METHYLTRANSF_11 DOMAIN-CONTAINING PROTEIN"/>
    <property type="match status" value="1"/>
</dbReference>
<keyword evidence="6" id="KW-1185">Reference proteome</keyword>
<dbReference type="GO" id="GO:0032259">
    <property type="term" value="P:methylation"/>
    <property type="evidence" value="ECO:0007669"/>
    <property type="project" value="UniProtKB-KW"/>
</dbReference>
<dbReference type="EMBL" id="MU004231">
    <property type="protein sequence ID" value="KAF2672616.1"/>
    <property type="molecule type" value="Genomic_DNA"/>
</dbReference>
<sequence>MTTFAKSTFSAASYAAFRPTYPPQLYTLLLNYHRGPRTLVLDLGAGHGLIARALAPSFDRIMSTDPSPNMVAQATAQTPADKYPNVSYKQASAEDLTFLPESSVDMIVSGQAAHWFDYAKAWPQMARVLRPGATLALWCYKDHVFVSYPRASKVFIEWIYGDSKERLGPYWEPGRQIVRQNYRPIQPPKNVFDEVSRVEYEPGTEGPGSGEGDVLMQKRMTLGQSMEYMRTWSSVHAWQEANGNPKARKDGGEGDVVDHMYDDMRAVEEGAWKDDDMEVDVEWGSSVVLARKREG</sequence>
<dbReference type="SUPFAM" id="SSF53335">
    <property type="entry name" value="S-adenosyl-L-methionine-dependent methyltransferases"/>
    <property type="match status" value="1"/>
</dbReference>
<dbReference type="OrthoDB" id="10027013at2759"/>
<dbReference type="InterPro" id="IPR013216">
    <property type="entry name" value="Methyltransf_11"/>
</dbReference>
<dbReference type="GO" id="GO:0008757">
    <property type="term" value="F:S-adenosylmethionine-dependent methyltransferase activity"/>
    <property type="evidence" value="ECO:0007669"/>
    <property type="project" value="InterPro"/>
</dbReference>
<dbReference type="CDD" id="cd02440">
    <property type="entry name" value="AdoMet_MTases"/>
    <property type="match status" value="1"/>
</dbReference>
<evidence type="ECO:0000256" key="1">
    <source>
        <dbReference type="ARBA" id="ARBA00008361"/>
    </source>
</evidence>
<organism evidence="5 6">
    <name type="scientific">Microthyrium microscopicum</name>
    <dbReference type="NCBI Taxonomy" id="703497"/>
    <lineage>
        <taxon>Eukaryota</taxon>
        <taxon>Fungi</taxon>
        <taxon>Dikarya</taxon>
        <taxon>Ascomycota</taxon>
        <taxon>Pezizomycotina</taxon>
        <taxon>Dothideomycetes</taxon>
        <taxon>Dothideomycetes incertae sedis</taxon>
        <taxon>Microthyriales</taxon>
        <taxon>Microthyriaceae</taxon>
        <taxon>Microthyrium</taxon>
    </lineage>
</organism>
<feature type="domain" description="Methyltransferase type 11" evidence="4">
    <location>
        <begin position="41"/>
        <end position="136"/>
    </location>
</feature>
<accession>A0A6A6ULR9</accession>
<dbReference type="InterPro" id="IPR051052">
    <property type="entry name" value="Diverse_substrate_MTase"/>
</dbReference>
<protein>
    <submittedName>
        <fullName evidence="5">Putative Trans-aconitate 3-methyltransferase</fullName>
    </submittedName>
</protein>
<dbReference type="InterPro" id="IPR029063">
    <property type="entry name" value="SAM-dependent_MTases_sf"/>
</dbReference>
<dbReference type="PANTHER" id="PTHR44942:SF4">
    <property type="entry name" value="METHYLTRANSFERASE TYPE 11 DOMAIN-CONTAINING PROTEIN"/>
    <property type="match status" value="1"/>
</dbReference>
<proteinExistence type="inferred from homology"/>
<comment type="similarity">
    <text evidence="1">Belongs to the methyltransferase superfamily.</text>
</comment>
<evidence type="ECO:0000256" key="2">
    <source>
        <dbReference type="ARBA" id="ARBA00022603"/>
    </source>
</evidence>
<evidence type="ECO:0000256" key="3">
    <source>
        <dbReference type="ARBA" id="ARBA00022679"/>
    </source>
</evidence>
<keyword evidence="2 5" id="KW-0489">Methyltransferase</keyword>
<evidence type="ECO:0000313" key="6">
    <source>
        <dbReference type="Proteomes" id="UP000799302"/>
    </source>
</evidence>
<dbReference type="AlphaFoldDB" id="A0A6A6ULR9"/>